<evidence type="ECO:0000256" key="2">
    <source>
        <dbReference type="RuleBase" id="RU003616"/>
    </source>
</evidence>
<feature type="domain" description="SHSP" evidence="3">
    <location>
        <begin position="37"/>
        <end position="148"/>
    </location>
</feature>
<gene>
    <name evidence="4" type="ORF">V6X73_01410</name>
</gene>
<dbReference type="CDD" id="cd06464">
    <property type="entry name" value="ACD_sHsps-like"/>
    <property type="match status" value="1"/>
</dbReference>
<comment type="similarity">
    <text evidence="1 2">Belongs to the small heat shock protein (HSP20) family.</text>
</comment>
<evidence type="ECO:0000259" key="3">
    <source>
        <dbReference type="PROSITE" id="PS01031"/>
    </source>
</evidence>
<dbReference type="Gene3D" id="2.60.40.790">
    <property type="match status" value="1"/>
</dbReference>
<dbReference type="InterPro" id="IPR002068">
    <property type="entry name" value="A-crystallin/Hsp20_dom"/>
</dbReference>
<dbReference type="EMBL" id="JBAKFM010000001">
    <property type="protein sequence ID" value="MEX0468394.1"/>
    <property type="molecule type" value="Genomic_DNA"/>
</dbReference>
<evidence type="ECO:0000313" key="5">
    <source>
        <dbReference type="Proteomes" id="UP001556709"/>
    </source>
</evidence>
<evidence type="ECO:0000313" key="4">
    <source>
        <dbReference type="EMBL" id="MEX0468394.1"/>
    </source>
</evidence>
<name>A0ABV3T9V2_9GAMM</name>
<protein>
    <submittedName>
        <fullName evidence="4">Hsp20/alpha crystallin family protein</fullName>
    </submittedName>
</protein>
<dbReference type="Proteomes" id="UP001556709">
    <property type="component" value="Unassembled WGS sequence"/>
</dbReference>
<dbReference type="PROSITE" id="PS01031">
    <property type="entry name" value="SHSP"/>
    <property type="match status" value="1"/>
</dbReference>
<comment type="caution">
    <text evidence="4">The sequence shown here is derived from an EMBL/GenBank/DDBJ whole genome shotgun (WGS) entry which is preliminary data.</text>
</comment>
<dbReference type="SUPFAM" id="SSF49764">
    <property type="entry name" value="HSP20-like chaperones"/>
    <property type="match status" value="1"/>
</dbReference>
<dbReference type="Pfam" id="PF00011">
    <property type="entry name" value="HSP20"/>
    <property type="match status" value="1"/>
</dbReference>
<reference evidence="4 5" key="1">
    <citation type="submission" date="2024-02" db="EMBL/GenBank/DDBJ databases">
        <title>New especies of Spiribacter isolated from saline water.</title>
        <authorList>
            <person name="Leon M.J."/>
            <person name="De La Haba R."/>
            <person name="Sanchez-Porro C."/>
            <person name="Ventosa A."/>
        </authorList>
    </citation>
    <scope>NUCLEOTIDE SEQUENCE [LARGE SCALE GENOMIC DNA]</scope>
    <source>
        <strain evidence="5">ag22IC6-390</strain>
    </source>
</reference>
<keyword evidence="5" id="KW-1185">Reference proteome</keyword>
<sequence>MELKPYRPIGGLMDLRRELDRFFDAPWLGGAPDGSTVETSQWVPAVDIREEADHYRVEADIPGVKPADIEVTMEHGMLSIQGERRTEHEQTEHGVRRMERSHGVFYRRFALPDDADPEAIEAKGHDGVLTVTIGKHKASHSRRIPVKH</sequence>
<proteinExistence type="inferred from homology"/>
<accession>A0ABV3T9V2</accession>
<evidence type="ECO:0000256" key="1">
    <source>
        <dbReference type="PROSITE-ProRule" id="PRU00285"/>
    </source>
</evidence>
<dbReference type="PANTHER" id="PTHR11527">
    <property type="entry name" value="HEAT-SHOCK PROTEIN 20 FAMILY MEMBER"/>
    <property type="match status" value="1"/>
</dbReference>
<organism evidence="4 5">
    <name type="scientific">Spiribacter pallidus</name>
    <dbReference type="NCBI Taxonomy" id="1987936"/>
    <lineage>
        <taxon>Bacteria</taxon>
        <taxon>Pseudomonadati</taxon>
        <taxon>Pseudomonadota</taxon>
        <taxon>Gammaproteobacteria</taxon>
        <taxon>Chromatiales</taxon>
        <taxon>Ectothiorhodospiraceae</taxon>
        <taxon>Spiribacter</taxon>
    </lineage>
</organism>
<dbReference type="RefSeq" id="WP_367958103.1">
    <property type="nucleotide sequence ID" value="NZ_JBAKFH010000003.1"/>
</dbReference>
<dbReference type="InterPro" id="IPR008978">
    <property type="entry name" value="HSP20-like_chaperone"/>
</dbReference>
<dbReference type="InterPro" id="IPR031107">
    <property type="entry name" value="Small_HSP"/>
</dbReference>